<evidence type="ECO:0000259" key="1">
    <source>
        <dbReference type="PROSITE" id="PS50042"/>
    </source>
</evidence>
<dbReference type="KEGG" id="capn:CBG49_15425"/>
<dbReference type="InterPro" id="IPR014710">
    <property type="entry name" value="RmlC-like_jellyroll"/>
</dbReference>
<accession>A0A1Z4BSV0</accession>
<dbReference type="EMBL" id="CP022022">
    <property type="protein sequence ID" value="ASF44377.1"/>
    <property type="molecule type" value="Genomic_DNA"/>
</dbReference>
<dbReference type="SMART" id="SM00100">
    <property type="entry name" value="cNMP"/>
    <property type="match status" value="1"/>
</dbReference>
<proteinExistence type="predicted"/>
<dbReference type="InterPro" id="IPR000595">
    <property type="entry name" value="cNMP-bd_dom"/>
</dbReference>
<dbReference type="Pfam" id="PF00027">
    <property type="entry name" value="cNMP_binding"/>
    <property type="match status" value="1"/>
</dbReference>
<feature type="domain" description="Cyclic nucleotide-binding" evidence="1">
    <location>
        <begin position="18"/>
        <end position="119"/>
    </location>
</feature>
<dbReference type="Gene3D" id="2.60.120.10">
    <property type="entry name" value="Jelly Rolls"/>
    <property type="match status" value="1"/>
</dbReference>
<dbReference type="RefSeq" id="WP_088595175.1">
    <property type="nucleotide sequence ID" value="NZ_CP022022.1"/>
</dbReference>
<dbReference type="InterPro" id="IPR018490">
    <property type="entry name" value="cNMP-bd_dom_sf"/>
</dbReference>
<keyword evidence="3" id="KW-1185">Reference proteome</keyword>
<evidence type="ECO:0000313" key="2">
    <source>
        <dbReference type="EMBL" id="ASF44377.1"/>
    </source>
</evidence>
<gene>
    <name evidence="2" type="ORF">CBG49_15425</name>
</gene>
<dbReference type="PROSITE" id="PS50042">
    <property type="entry name" value="CNMP_BINDING_3"/>
    <property type="match status" value="1"/>
</dbReference>
<name>A0A1Z4BSV0_9FLAO</name>
<dbReference type="CDD" id="cd00038">
    <property type="entry name" value="CAP_ED"/>
    <property type="match status" value="1"/>
</dbReference>
<protein>
    <submittedName>
        <fullName evidence="2">Cyclic nucleotide-binding protein</fullName>
    </submittedName>
</protein>
<dbReference type="AlphaFoldDB" id="A0A1Z4BSV0"/>
<dbReference type="Proteomes" id="UP000197007">
    <property type="component" value="Chromosome"/>
</dbReference>
<reference evidence="3" key="1">
    <citation type="submission" date="2017-06" db="EMBL/GenBank/DDBJ databases">
        <title>Complete genome sequence of Capnocytophaga sp. KCOM 1579 (=ChDC OS43) isolated from a human refractory periapical abscess lesion.</title>
        <authorList>
            <person name="Kook J.-K."/>
            <person name="Park S.-N."/>
            <person name="Lim Y.K."/>
            <person name="Roh H."/>
        </authorList>
    </citation>
    <scope>NUCLEOTIDE SEQUENCE [LARGE SCALE GENOMIC DNA]</scope>
    <source>
        <strain evidence="3">ChDC OS43</strain>
    </source>
</reference>
<organism evidence="2 3">
    <name type="scientific">Capnocytophaga endodontalis</name>
    <dbReference type="NCBI Taxonomy" id="2708117"/>
    <lineage>
        <taxon>Bacteria</taxon>
        <taxon>Pseudomonadati</taxon>
        <taxon>Bacteroidota</taxon>
        <taxon>Flavobacteriia</taxon>
        <taxon>Flavobacteriales</taxon>
        <taxon>Flavobacteriaceae</taxon>
        <taxon>Capnocytophaga</taxon>
    </lineage>
</organism>
<dbReference type="SUPFAM" id="SSF51206">
    <property type="entry name" value="cAMP-binding domain-like"/>
    <property type="match status" value="1"/>
</dbReference>
<evidence type="ECO:0000313" key="3">
    <source>
        <dbReference type="Proteomes" id="UP000197007"/>
    </source>
</evidence>
<sequence>MEPYITPIINHFEKIIPLNAEEKAYVTEAFQPRLYRKKQYILQEGDVCHVLNFVVSGCLRMYTINEKGTQHIVHFAAENEWISNLMSLYKETPSEFSIDALENTTVLQIKREDLFQLYGYSPKFNRIFRVLIEEAYAQLQQRFLLSISASAQEKYRYFTQAYTHLLQRLPQTQIAAFLGITPVSLSNVKTELLRNG</sequence>